<gene>
    <name evidence="1" type="ORF">ACJMK2_028115</name>
    <name evidence="2" type="ORF">ACJMK2_028116</name>
</gene>
<sequence>MELKPIDITEFVTNNKETSYRIIKYLFNYDINDLVTKLGFASNKIDDVEYVIGEIYEELVKDSYRWEYHLRDTNLANLVVSTITKNDAFWTRGKGGIYELPKCLQFDILYSDSLIERCRRFPFCI</sequence>
<proteinExistence type="predicted"/>
<keyword evidence="3" id="KW-1185">Reference proteome</keyword>
<dbReference type="AlphaFoldDB" id="A0ABD3X644"/>
<evidence type="ECO:0000313" key="2">
    <source>
        <dbReference type="EMBL" id="KAL3881715.1"/>
    </source>
</evidence>
<name>A0ABD3X644_SINWO</name>
<protein>
    <submittedName>
        <fullName evidence="1">Uncharacterized protein</fullName>
    </submittedName>
</protein>
<accession>A0ABD3X644</accession>
<organism evidence="1 3">
    <name type="scientific">Sinanodonta woodiana</name>
    <name type="common">Chinese pond mussel</name>
    <name type="synonym">Anodonta woodiana</name>
    <dbReference type="NCBI Taxonomy" id="1069815"/>
    <lineage>
        <taxon>Eukaryota</taxon>
        <taxon>Metazoa</taxon>
        <taxon>Spiralia</taxon>
        <taxon>Lophotrochozoa</taxon>
        <taxon>Mollusca</taxon>
        <taxon>Bivalvia</taxon>
        <taxon>Autobranchia</taxon>
        <taxon>Heteroconchia</taxon>
        <taxon>Palaeoheterodonta</taxon>
        <taxon>Unionida</taxon>
        <taxon>Unionoidea</taxon>
        <taxon>Unionidae</taxon>
        <taxon>Unioninae</taxon>
        <taxon>Sinanodonta</taxon>
    </lineage>
</organism>
<comment type="caution">
    <text evidence="1">The sequence shown here is derived from an EMBL/GenBank/DDBJ whole genome shotgun (WGS) entry which is preliminary data.</text>
</comment>
<dbReference type="EMBL" id="JBJQND010000003">
    <property type="protein sequence ID" value="KAL3881715.1"/>
    <property type="molecule type" value="Genomic_DNA"/>
</dbReference>
<evidence type="ECO:0000313" key="3">
    <source>
        <dbReference type="Proteomes" id="UP001634394"/>
    </source>
</evidence>
<evidence type="ECO:0000313" key="1">
    <source>
        <dbReference type="EMBL" id="KAL3881714.1"/>
    </source>
</evidence>
<dbReference type="EMBL" id="JBJQND010000003">
    <property type="protein sequence ID" value="KAL3881714.1"/>
    <property type="molecule type" value="Genomic_DNA"/>
</dbReference>
<reference evidence="1 3" key="1">
    <citation type="submission" date="2024-11" db="EMBL/GenBank/DDBJ databases">
        <title>Chromosome-level genome assembly of the freshwater bivalve Anodonta woodiana.</title>
        <authorList>
            <person name="Chen X."/>
        </authorList>
    </citation>
    <scope>NUCLEOTIDE SEQUENCE [LARGE SCALE GENOMIC DNA]</scope>
    <source>
        <strain evidence="1">MN2024</strain>
        <tissue evidence="1">Gills</tissue>
    </source>
</reference>
<dbReference type="Proteomes" id="UP001634394">
    <property type="component" value="Unassembled WGS sequence"/>
</dbReference>